<evidence type="ECO:0000313" key="1">
    <source>
        <dbReference type="EMBL" id="EPE24273.1"/>
    </source>
</evidence>
<dbReference type="HOGENOM" id="CLU_1555402_0_0_1"/>
<sequence>MSLDYKTKEGQTYAKMTAKARQRCARRFAQPLAGNSWNSMLEKIQSIGELTDKEIKQMCMKPQIRPDPTVKVSILHDFSAKGRIGNTETFQRFLRYSETGWKSFMLSLFRGLMRRLLPGRLREASKSMLVFGKNVSSAMSDNDDSLNDCNYLIGIHCNGQAQWQEQDVLEGM</sequence>
<name>S3DC99_GLAL2</name>
<dbReference type="Proteomes" id="UP000016922">
    <property type="component" value="Unassembled WGS sequence"/>
</dbReference>
<dbReference type="RefSeq" id="XP_008088361.1">
    <property type="nucleotide sequence ID" value="XM_008090170.1"/>
</dbReference>
<proteinExistence type="predicted"/>
<accession>S3DC99</accession>
<reference evidence="1 2" key="1">
    <citation type="journal article" date="2013" name="BMC Genomics">
        <title>Genomics-driven discovery of the pneumocandin biosynthetic gene cluster in the fungus Glarea lozoyensis.</title>
        <authorList>
            <person name="Chen L."/>
            <person name="Yue Q."/>
            <person name="Zhang X."/>
            <person name="Xiang M."/>
            <person name="Wang C."/>
            <person name="Li S."/>
            <person name="Che Y."/>
            <person name="Ortiz-Lopez F.J."/>
            <person name="Bills G.F."/>
            <person name="Liu X."/>
            <person name="An Z."/>
        </authorList>
    </citation>
    <scope>NUCLEOTIDE SEQUENCE [LARGE SCALE GENOMIC DNA]</scope>
    <source>
        <strain evidence="2">ATCC 20868 / MF5171</strain>
    </source>
</reference>
<gene>
    <name evidence="1" type="ORF">GLAREA_08124</name>
</gene>
<keyword evidence="2" id="KW-1185">Reference proteome</keyword>
<protein>
    <submittedName>
        <fullName evidence="1">Uncharacterized protein</fullName>
    </submittedName>
</protein>
<evidence type="ECO:0000313" key="2">
    <source>
        <dbReference type="Proteomes" id="UP000016922"/>
    </source>
</evidence>
<dbReference type="KEGG" id="glz:GLAREA_08124"/>
<dbReference type="AlphaFoldDB" id="S3DC99"/>
<organism evidence="1 2">
    <name type="scientific">Glarea lozoyensis (strain ATCC 20868 / MF5171)</name>
    <dbReference type="NCBI Taxonomy" id="1116229"/>
    <lineage>
        <taxon>Eukaryota</taxon>
        <taxon>Fungi</taxon>
        <taxon>Dikarya</taxon>
        <taxon>Ascomycota</taxon>
        <taxon>Pezizomycotina</taxon>
        <taxon>Leotiomycetes</taxon>
        <taxon>Helotiales</taxon>
        <taxon>Helotiaceae</taxon>
        <taxon>Glarea</taxon>
    </lineage>
</organism>
<dbReference type="EMBL" id="KE145373">
    <property type="protein sequence ID" value="EPE24273.1"/>
    <property type="molecule type" value="Genomic_DNA"/>
</dbReference>
<dbReference type="GeneID" id="19467174"/>